<gene>
    <name evidence="1" type="ORF">BD410DRAFT_404608</name>
</gene>
<dbReference type="VEuPathDB" id="FungiDB:BD410DRAFT_404608"/>
<evidence type="ECO:0000313" key="2">
    <source>
        <dbReference type="Proteomes" id="UP000294933"/>
    </source>
</evidence>
<proteinExistence type="predicted"/>
<name>A0A4Y7PXL8_9AGAM</name>
<dbReference type="AlphaFoldDB" id="A0A4Y7PXL8"/>
<evidence type="ECO:0000313" key="1">
    <source>
        <dbReference type="EMBL" id="TDL19758.1"/>
    </source>
</evidence>
<accession>A0A4Y7PXL8</accession>
<keyword evidence="2" id="KW-1185">Reference proteome</keyword>
<dbReference type="EMBL" id="ML170194">
    <property type="protein sequence ID" value="TDL19758.1"/>
    <property type="molecule type" value="Genomic_DNA"/>
</dbReference>
<organism evidence="1 2">
    <name type="scientific">Rickenella mellea</name>
    <dbReference type="NCBI Taxonomy" id="50990"/>
    <lineage>
        <taxon>Eukaryota</taxon>
        <taxon>Fungi</taxon>
        <taxon>Dikarya</taxon>
        <taxon>Basidiomycota</taxon>
        <taxon>Agaricomycotina</taxon>
        <taxon>Agaricomycetes</taxon>
        <taxon>Hymenochaetales</taxon>
        <taxon>Rickenellaceae</taxon>
        <taxon>Rickenella</taxon>
    </lineage>
</organism>
<protein>
    <submittedName>
        <fullName evidence="1">Uncharacterized protein</fullName>
    </submittedName>
</protein>
<sequence length="342" mass="40046">MDFELYLQQFRTYSSMMSKAVQQFRWPKQVDFMTRFFWEPPQSVEYLCSMLRLFREEWAAQFLSYIYEQRSRIDRRSQFLQIMLNSLCNGATHLPCSPQSTRESQIHMFWLMDHLYKRPLPPDELHTPLERLESAFLVYWTVLYGRWHGGAFPYQTPMSRRELHTDFLGHVSVHKSLQPSSEDLGADVQIPFHQYCEIITDLSSSLLNGDADLEIDQLCDLSTVAILKLIRCRYRDWQSLWAIGGPKSGGQIIVSDKHLAAARVIRSWSLRMPLALPYGRWAELVDDTAASLGYQDMLEENYNIDVHAELQYYDLYPEGNTSFPEEWEHPAASVFSNDVMGW</sequence>
<reference evidence="1 2" key="1">
    <citation type="submission" date="2018-06" db="EMBL/GenBank/DDBJ databases">
        <title>A transcriptomic atlas of mushroom development highlights an independent origin of complex multicellularity.</title>
        <authorList>
            <consortium name="DOE Joint Genome Institute"/>
            <person name="Krizsan K."/>
            <person name="Almasi E."/>
            <person name="Merenyi Z."/>
            <person name="Sahu N."/>
            <person name="Viragh M."/>
            <person name="Koszo T."/>
            <person name="Mondo S."/>
            <person name="Kiss B."/>
            <person name="Balint B."/>
            <person name="Kues U."/>
            <person name="Barry K."/>
            <person name="Hegedus J.C."/>
            <person name="Henrissat B."/>
            <person name="Johnson J."/>
            <person name="Lipzen A."/>
            <person name="Ohm R."/>
            <person name="Nagy I."/>
            <person name="Pangilinan J."/>
            <person name="Yan J."/>
            <person name="Xiong Y."/>
            <person name="Grigoriev I.V."/>
            <person name="Hibbett D.S."/>
            <person name="Nagy L.G."/>
        </authorList>
    </citation>
    <scope>NUCLEOTIDE SEQUENCE [LARGE SCALE GENOMIC DNA]</scope>
    <source>
        <strain evidence="1 2">SZMC22713</strain>
    </source>
</reference>
<dbReference type="Proteomes" id="UP000294933">
    <property type="component" value="Unassembled WGS sequence"/>
</dbReference>